<accession>A0A1G6Z7M7</accession>
<feature type="region of interest" description="Disordered" evidence="1">
    <location>
        <begin position="46"/>
        <end position="71"/>
    </location>
</feature>
<dbReference type="AlphaFoldDB" id="A0A1G6Z7M7"/>
<proteinExistence type="predicted"/>
<feature type="signal peptide" evidence="2">
    <location>
        <begin position="1"/>
        <end position="20"/>
    </location>
</feature>
<gene>
    <name evidence="3" type="ORF">SAMN04487894_11764</name>
</gene>
<dbReference type="OrthoDB" id="675149at2"/>
<keyword evidence="4" id="KW-1185">Reference proteome</keyword>
<organism evidence="3 4">
    <name type="scientific">Niabella drilacis (strain DSM 25811 / CCM 8410 / CCUG 62505 / LMG 26954 / E90)</name>
    <dbReference type="NCBI Taxonomy" id="1285928"/>
    <lineage>
        <taxon>Bacteria</taxon>
        <taxon>Pseudomonadati</taxon>
        <taxon>Bacteroidota</taxon>
        <taxon>Chitinophagia</taxon>
        <taxon>Chitinophagales</taxon>
        <taxon>Chitinophagaceae</taxon>
        <taxon>Niabella</taxon>
    </lineage>
</organism>
<protein>
    <submittedName>
        <fullName evidence="3">Uncharacterized protein</fullName>
    </submittedName>
</protein>
<dbReference type="EMBL" id="FMZO01000017">
    <property type="protein sequence ID" value="SDD97875.1"/>
    <property type="molecule type" value="Genomic_DNA"/>
</dbReference>
<evidence type="ECO:0000313" key="3">
    <source>
        <dbReference type="EMBL" id="SDD97875.1"/>
    </source>
</evidence>
<dbReference type="RefSeq" id="WP_143019884.1">
    <property type="nucleotide sequence ID" value="NZ_FMZO01000017.1"/>
</dbReference>
<evidence type="ECO:0000313" key="4">
    <source>
        <dbReference type="Proteomes" id="UP000198757"/>
    </source>
</evidence>
<keyword evidence="2" id="KW-0732">Signal</keyword>
<name>A0A1G6Z7M7_NIADE</name>
<feature type="compositionally biased region" description="Polar residues" evidence="1">
    <location>
        <begin position="58"/>
        <end position="68"/>
    </location>
</feature>
<feature type="chain" id="PRO_5011712396" evidence="2">
    <location>
        <begin position="21"/>
        <end position="241"/>
    </location>
</feature>
<reference evidence="4" key="1">
    <citation type="submission" date="2016-10" db="EMBL/GenBank/DDBJ databases">
        <authorList>
            <person name="Varghese N."/>
            <person name="Submissions S."/>
        </authorList>
    </citation>
    <scope>NUCLEOTIDE SEQUENCE [LARGE SCALE GENOMIC DNA]</scope>
    <source>
        <strain evidence="4">DSM 25811 / CCM 8410 / LMG 26954 / E90</strain>
    </source>
</reference>
<dbReference type="STRING" id="1285928.SAMN04487894_11764"/>
<sequence length="241" mass="27318">MKRAFFILYLLSLFAGNARSQDMLTATIANIAVHDFQRERIRSEYEREKSRLDGNRGLNASNSKNTGRTPAFLFDPDTRVSAAVKRSIIDDLKRKNAVSGQHLETALNRDNPFPAYVSYLGNLGLDVQHNYADAFTAYILGMWRIANKQPDPSAGQIRAVRNQVAAAINTDGWTNRKKQEGAEYLLYDLIFANEPYESSRKAGNKARQQQDSDAVYHRFLKKNRMNLRGMTITQKGLVVIK</sequence>
<evidence type="ECO:0000256" key="1">
    <source>
        <dbReference type="SAM" id="MobiDB-lite"/>
    </source>
</evidence>
<evidence type="ECO:0000256" key="2">
    <source>
        <dbReference type="SAM" id="SignalP"/>
    </source>
</evidence>
<dbReference type="Proteomes" id="UP000198757">
    <property type="component" value="Unassembled WGS sequence"/>
</dbReference>